<dbReference type="InterPro" id="IPR036427">
    <property type="entry name" value="Bromodomain-like_sf"/>
</dbReference>
<feature type="region of interest" description="Disordered" evidence="6">
    <location>
        <begin position="1791"/>
        <end position="2243"/>
    </location>
</feature>
<dbReference type="Gene3D" id="2.130.10.10">
    <property type="entry name" value="YVTN repeat-like/Quinoprotein amine dehydrogenase"/>
    <property type="match status" value="3"/>
</dbReference>
<feature type="domain" description="Bromo" evidence="7">
    <location>
        <begin position="1647"/>
        <end position="1717"/>
    </location>
</feature>
<keyword evidence="2" id="KW-0677">Repeat</keyword>
<dbReference type="CDD" id="cd04369">
    <property type="entry name" value="Bromodomain"/>
    <property type="match status" value="2"/>
</dbReference>
<dbReference type="Pfam" id="PF00439">
    <property type="entry name" value="Bromodomain"/>
    <property type="match status" value="2"/>
</dbReference>
<dbReference type="PROSITE" id="PS00678">
    <property type="entry name" value="WD_REPEATS_1"/>
    <property type="match status" value="1"/>
</dbReference>
<feature type="compositionally biased region" description="Polar residues" evidence="6">
    <location>
        <begin position="693"/>
        <end position="710"/>
    </location>
</feature>
<feature type="compositionally biased region" description="Acidic residues" evidence="6">
    <location>
        <begin position="1999"/>
        <end position="2008"/>
    </location>
</feature>
<evidence type="ECO:0000313" key="8">
    <source>
        <dbReference type="EMBL" id="KAL3811436.1"/>
    </source>
</evidence>
<dbReference type="InterPro" id="IPR036322">
    <property type="entry name" value="WD40_repeat_dom_sf"/>
</dbReference>
<evidence type="ECO:0000256" key="3">
    <source>
        <dbReference type="ARBA" id="ARBA00023117"/>
    </source>
</evidence>
<dbReference type="EMBL" id="JALLPB020000260">
    <property type="protein sequence ID" value="KAL3811436.1"/>
    <property type="molecule type" value="Genomic_DNA"/>
</dbReference>
<feature type="compositionally biased region" description="Polar residues" evidence="6">
    <location>
        <begin position="1801"/>
        <end position="1824"/>
    </location>
</feature>
<evidence type="ECO:0000256" key="5">
    <source>
        <dbReference type="PROSITE-ProRule" id="PRU00221"/>
    </source>
</evidence>
<feature type="repeat" description="WD" evidence="5">
    <location>
        <begin position="972"/>
        <end position="1014"/>
    </location>
</feature>
<dbReference type="Proteomes" id="UP001530377">
    <property type="component" value="Unassembled WGS sequence"/>
</dbReference>
<keyword evidence="1 5" id="KW-0853">WD repeat</keyword>
<feature type="compositionally biased region" description="Polar residues" evidence="6">
    <location>
        <begin position="2120"/>
        <end position="2137"/>
    </location>
</feature>
<organism evidence="8 9">
    <name type="scientific">Cyclostephanos tholiformis</name>
    <dbReference type="NCBI Taxonomy" id="382380"/>
    <lineage>
        <taxon>Eukaryota</taxon>
        <taxon>Sar</taxon>
        <taxon>Stramenopiles</taxon>
        <taxon>Ochrophyta</taxon>
        <taxon>Bacillariophyta</taxon>
        <taxon>Coscinodiscophyceae</taxon>
        <taxon>Thalassiosirophycidae</taxon>
        <taxon>Stephanodiscales</taxon>
        <taxon>Stephanodiscaceae</taxon>
        <taxon>Cyclostephanos</taxon>
    </lineage>
</organism>
<evidence type="ECO:0000256" key="4">
    <source>
        <dbReference type="PROSITE-ProRule" id="PRU00035"/>
    </source>
</evidence>
<feature type="compositionally biased region" description="Basic and acidic residues" evidence="6">
    <location>
        <begin position="1302"/>
        <end position="1314"/>
    </location>
</feature>
<feature type="compositionally biased region" description="Acidic residues" evidence="6">
    <location>
        <begin position="2189"/>
        <end position="2210"/>
    </location>
</feature>
<dbReference type="InterPro" id="IPR001487">
    <property type="entry name" value="Bromodomain"/>
</dbReference>
<dbReference type="InterPro" id="IPR052060">
    <property type="entry name" value="Bromo_WD_repeat"/>
</dbReference>
<dbReference type="InterPro" id="IPR001680">
    <property type="entry name" value="WD40_rpt"/>
</dbReference>
<dbReference type="PRINTS" id="PR00503">
    <property type="entry name" value="BROMODOMAIN"/>
</dbReference>
<feature type="region of interest" description="Disordered" evidence="6">
    <location>
        <begin position="240"/>
        <end position="315"/>
    </location>
</feature>
<dbReference type="SMART" id="SM00320">
    <property type="entry name" value="WD40"/>
    <property type="match status" value="6"/>
</dbReference>
<feature type="region of interest" description="Disordered" evidence="6">
    <location>
        <begin position="1210"/>
        <end position="1231"/>
    </location>
</feature>
<feature type="compositionally biased region" description="Polar residues" evidence="6">
    <location>
        <begin position="1885"/>
        <end position="1904"/>
    </location>
</feature>
<comment type="caution">
    <text evidence="8">The sequence shown here is derived from an EMBL/GenBank/DDBJ whole genome shotgun (WGS) entry which is preliminary data.</text>
</comment>
<feature type="compositionally biased region" description="Low complexity" evidence="6">
    <location>
        <begin position="2028"/>
        <end position="2037"/>
    </location>
</feature>
<keyword evidence="3 4" id="KW-0103">Bromodomain</keyword>
<feature type="compositionally biased region" description="Polar residues" evidence="6">
    <location>
        <begin position="1210"/>
        <end position="1220"/>
    </location>
</feature>
<feature type="region of interest" description="Disordered" evidence="6">
    <location>
        <begin position="1"/>
        <end position="28"/>
    </location>
</feature>
<dbReference type="PROSITE" id="PS50082">
    <property type="entry name" value="WD_REPEATS_2"/>
    <property type="match status" value="3"/>
</dbReference>
<feature type="compositionally biased region" description="Basic residues" evidence="6">
    <location>
        <begin position="2232"/>
        <end position="2242"/>
    </location>
</feature>
<name>A0ABD3RLJ1_9STRA</name>
<reference evidence="8 9" key="1">
    <citation type="submission" date="2024-10" db="EMBL/GenBank/DDBJ databases">
        <title>Updated reference genomes for cyclostephanoid diatoms.</title>
        <authorList>
            <person name="Roberts W.R."/>
            <person name="Alverson A.J."/>
        </authorList>
    </citation>
    <scope>NUCLEOTIDE SEQUENCE [LARGE SCALE GENOMIC DNA]</scope>
    <source>
        <strain evidence="8 9">AJA228-03</strain>
    </source>
</reference>
<dbReference type="Gene3D" id="1.20.920.10">
    <property type="entry name" value="Bromodomain-like"/>
    <property type="match status" value="2"/>
</dbReference>
<feature type="region of interest" description="Disordered" evidence="6">
    <location>
        <begin position="687"/>
        <end position="717"/>
    </location>
</feature>
<dbReference type="PROSITE" id="PS50294">
    <property type="entry name" value="WD_REPEATS_REGION"/>
    <property type="match status" value="2"/>
</dbReference>
<evidence type="ECO:0000313" key="9">
    <source>
        <dbReference type="Proteomes" id="UP001530377"/>
    </source>
</evidence>
<dbReference type="SMART" id="SM00297">
    <property type="entry name" value="BROMO"/>
    <property type="match status" value="2"/>
</dbReference>
<dbReference type="SUPFAM" id="SSF50978">
    <property type="entry name" value="WD40 repeat-like"/>
    <property type="match status" value="1"/>
</dbReference>
<sequence length="2367" mass="264720">MDVGNDDLHGNDQIWRHGPPPESGAAANEASSFNAWPIMDVATRSPRRRGAGGDLIISHQNRPDDYDARAAMMRYHPDLPFLVTHWLSNFAVSGMGPVSMPSSSVRMEEDRAQTIKQGGTSTERLKEEEALASIRRAASDLAVAFRTLGAYGLSAHGTTRAIDPPRGGCGAASRPATYADLMRKYAPLVTAAASGLRFAEGSGILDALVVSASSSSSNFRDSWRRGRGIMPWSLLEAAREGSVPAEGEGADERNVGSKLAMSDPSNHGEKSSNGTNRKTTAWAGPGRKVGSGPVPEEDDDDSADRSMSLSDNILPGSSMLIEDDAAYYGDSVSRDDAVSIRASQTSRRLSSLRIEACDQRRSMELSMHALHKSIESLAAFGPVHHLLQQQYGDDDAESNNLRRVVVQLERSTQVLRSKYSAAKLEVIEAEIEARKTYQALTSIRGCYRVARKFDDDERPSLRQILRVESYRSNIGYGAKAHAPGKNNMAMPAIFARQYRARRQSSSSNRTRLSVLKSRLSHAATISSHLVYPIYCLKFDRTGKYFITGADDQVAKVFRLGVGQKSCGAGPSSINYGTNVRGAILVCSLRGHAGVVADIDVSSDNAFLATASGDGDIRVWGLNDGWPVAILRGHTGGANMVSWSMSNPFQLVSCGEDGLARMWDIREAALKRYGDHYSSSVIMDDATDRDNTDAYHSTQSVQPNSFNASSQEGRREAAEEVSGISNNGIPGIEFGRNFGDFVANDHIDAGVTLIAQLHHGDNIEDKGSPGPVTRTGHGKQVKVMCIARSPVGGHFATGSNDGMGRVWADDDNWQVGSLDDLRQCGPDDDVTRHSSKMMLKSRMAHAKGRLLATLSDVHTNAVTDMKYSTAGDRILTASMKDGNVCIWSGFHPPPLPVRFTIQSQLCIQLRELSRDGTSNTKVNCDGVAWTCDDTKVITSQSSPIKGSGTDITPGSQFIYVWDSHTGKCLMGITSSHNSLCPSLAPHPHLPSVFASAGADGVVNVWDLDRGDCFCTHSNTLLHGPIEPTSDRGKLCGYLEAQFSPDGLNLVLTDESGRVIILDSQIPARLQTRSDNFEEKALQEQYFANDYYELIYDANGYCIERGSGRPPHLAPGGVRCTHEGVPYSEAMRETYRELKGPLPIQPCSTVLDGYDTRRLKNQLERGVISRNPQTKARRIMARNPDFNQSCETAIINKEGNFVRHFVKDYSTSTHRATSATGNRNRDSASNDRPLSNRYRWISFNDVPESEGEEEDQDDEEFVVNGRRLDESSEDERNEFLSQFHRRQESGRGRGGSGRRRRRERPQPDYEFREESQPARASSRQAVQRTYNELNSDDEALEELMSTHTKPSGKYVDDWNVSGHMFKLPRGGGSLVRRNWLCRTIYHGQKMYCPQVGDSVVYIPKAHRELLRKFWIQGYSPPWKSWPTASSWPVVRCKVTHARYRFPYERNYKSKCDDKLIGVSAILSLVISGVPSTSSNRTFPWPAPTFVPPSAPRTRSTESIKFEVTLFECDEEDFLIPEHLYLWKVEQLERAISANNGRVDGLSVNVLCKPNRSDNNEGTEDPEYLEFTGRLVHMNETRDDEEYHLFDSGYNALTMVWDDNNDKNPYLFSVWSISMTNASCDAPIAPTMREKVCLAVRGALHTTMNLDSNVTEWFFDQVDTSKYTDYLEMIEVPMHLSLIQKRLRSYYYTNKLSVIADMELLKENCYKYNEDGNDIFELACQLYDKFKSLVDAIEEDNTIDATDPENDVQSIAHDVAQAKSRVRAKIGSIEELDINDFEERRQPQRMIQSEGENDIDQEHQVVSSRPTGPSAVQNSQLTRTSSRATRKPSYMDKEHSESGGSDESDGEASQTKRPPPPRARSKPVYSEKVPDEEERVIDFGNENVVVSSRPNRRSAAQQLQLTSGGRPGQRTSSRARRKPTYRDVPSESSSSNESDGCDDGVSAEKKESRRKRRPSPRARSIRESDEDVSALEESSQRKIQPPRRARSMPVYSEKHSEEDEQVSDFENENVVVSSGLSRRSAAEQLQSTAGGSSGRRTSSRARRNPTNQDVPSESSRSDECDRSDDDVSAEERASQKKRKPPQRARRKPAYTEKDFDQEEQISDIENKYQVVLRRPNRRSAVQNSQLTAAGSPSQRTSLRETRKKKCEEDHILEKDHSESSGGDESDRDDNAKRRMPPRSRKKPIYTEIDSEDGDYSYSSGEDENDSSDDEISRPVGPKKRKGGRTVVPTSKRSRTLKKKKTQYPDLEKWHPVSRRLIQSVGAAVLEKLREMDYLNLFSQPVCEVFPAIAKEYLKVVKKPMDFRTIEEERMPRYDHISELQEDIILTFHNCCVYNGEISLQKKYCRYALDLWQKLNDVYRDVTKKSY</sequence>
<protein>
    <recommendedName>
        <fullName evidence="7">Bromo domain-containing protein</fullName>
    </recommendedName>
</protein>
<keyword evidence="9" id="KW-1185">Reference proteome</keyword>
<dbReference type="PANTHER" id="PTHR16266">
    <property type="entry name" value="WD REPEAT DOMAIN 9"/>
    <property type="match status" value="1"/>
</dbReference>
<feature type="region of interest" description="Disordered" evidence="6">
    <location>
        <begin position="1264"/>
        <end position="1324"/>
    </location>
</feature>
<feature type="repeat" description="WD" evidence="5">
    <location>
        <begin position="630"/>
        <end position="672"/>
    </location>
</feature>
<feature type="repeat" description="WD" evidence="5">
    <location>
        <begin position="588"/>
        <end position="629"/>
    </location>
</feature>
<feature type="compositionally biased region" description="Basic and acidic residues" evidence="6">
    <location>
        <begin position="1"/>
        <end position="10"/>
    </location>
</feature>
<dbReference type="InterPro" id="IPR015943">
    <property type="entry name" value="WD40/YVTN_repeat-like_dom_sf"/>
</dbReference>
<evidence type="ECO:0000259" key="7">
    <source>
        <dbReference type="PROSITE" id="PS50014"/>
    </source>
</evidence>
<evidence type="ECO:0000256" key="6">
    <source>
        <dbReference type="SAM" id="MobiDB-lite"/>
    </source>
</evidence>
<evidence type="ECO:0000256" key="1">
    <source>
        <dbReference type="ARBA" id="ARBA00022574"/>
    </source>
</evidence>
<feature type="compositionally biased region" description="Basic residues" evidence="6">
    <location>
        <begin position="2174"/>
        <end position="2184"/>
    </location>
</feature>
<dbReference type="InterPro" id="IPR019775">
    <property type="entry name" value="WD40_repeat_CS"/>
</dbReference>
<feature type="domain" description="Bromo" evidence="7">
    <location>
        <begin position="2270"/>
        <end position="2342"/>
    </location>
</feature>
<dbReference type="Pfam" id="PF00400">
    <property type="entry name" value="WD40"/>
    <property type="match status" value="5"/>
</dbReference>
<evidence type="ECO:0000256" key="2">
    <source>
        <dbReference type="ARBA" id="ARBA00022737"/>
    </source>
</evidence>
<accession>A0ABD3RLJ1</accession>
<feature type="compositionally biased region" description="Basic residues" evidence="6">
    <location>
        <begin position="2076"/>
        <end position="2089"/>
    </location>
</feature>
<gene>
    <name evidence="8" type="ORF">ACHAXA_007591</name>
</gene>
<proteinExistence type="predicted"/>
<dbReference type="PROSITE" id="PS50014">
    <property type="entry name" value="BROMODOMAIN_2"/>
    <property type="match status" value="2"/>
</dbReference>
<feature type="compositionally biased region" description="Basic and acidic residues" evidence="6">
    <location>
        <begin position="2138"/>
        <end position="2159"/>
    </location>
</feature>
<dbReference type="PANTHER" id="PTHR16266:SF17">
    <property type="entry name" value="BRWD3"/>
    <property type="match status" value="1"/>
</dbReference>
<dbReference type="SUPFAM" id="SSF47370">
    <property type="entry name" value="Bromodomain"/>
    <property type="match status" value="2"/>
</dbReference>